<sequence length="56" mass="6430">MNDDKIEEMICFKFLGSTLSKDGTSTADVRIIIGMTINCAWTISSISFTTKYRRYR</sequence>
<proteinExistence type="predicted"/>
<protein>
    <submittedName>
        <fullName evidence="2">Uncharacterized protein</fullName>
    </submittedName>
</protein>
<reference evidence="2" key="1">
    <citation type="journal article" date="2019" name="bioRxiv">
        <title>The Genome of the Zebra Mussel, Dreissena polymorpha: A Resource for Invasive Species Research.</title>
        <authorList>
            <person name="McCartney M.A."/>
            <person name="Auch B."/>
            <person name="Kono T."/>
            <person name="Mallez S."/>
            <person name="Zhang Y."/>
            <person name="Obille A."/>
            <person name="Becker A."/>
            <person name="Abrahante J.E."/>
            <person name="Garbe J."/>
            <person name="Badalamenti J.P."/>
            <person name="Herman A."/>
            <person name="Mangelson H."/>
            <person name="Liachko I."/>
            <person name="Sullivan S."/>
            <person name="Sone E.D."/>
            <person name="Koren S."/>
            <person name="Silverstein K.A.T."/>
            <person name="Beckman K.B."/>
            <person name="Gohl D.M."/>
        </authorList>
    </citation>
    <scope>NUCLEOTIDE SEQUENCE</scope>
    <source>
        <strain evidence="2">Duluth1</strain>
        <tissue evidence="2">Whole animal</tissue>
    </source>
</reference>
<gene>
    <name evidence="2" type="ORF">DPMN_061059</name>
</gene>
<keyword evidence="3" id="KW-1185">Reference proteome</keyword>
<keyword evidence="1" id="KW-0472">Membrane</keyword>
<name>A0A9D4C752_DREPO</name>
<dbReference type="AlphaFoldDB" id="A0A9D4C752"/>
<feature type="transmembrane region" description="Helical" evidence="1">
    <location>
        <begin position="29"/>
        <end position="48"/>
    </location>
</feature>
<organism evidence="2 3">
    <name type="scientific">Dreissena polymorpha</name>
    <name type="common">Zebra mussel</name>
    <name type="synonym">Mytilus polymorpha</name>
    <dbReference type="NCBI Taxonomy" id="45954"/>
    <lineage>
        <taxon>Eukaryota</taxon>
        <taxon>Metazoa</taxon>
        <taxon>Spiralia</taxon>
        <taxon>Lophotrochozoa</taxon>
        <taxon>Mollusca</taxon>
        <taxon>Bivalvia</taxon>
        <taxon>Autobranchia</taxon>
        <taxon>Heteroconchia</taxon>
        <taxon>Euheterodonta</taxon>
        <taxon>Imparidentia</taxon>
        <taxon>Neoheterodontei</taxon>
        <taxon>Myida</taxon>
        <taxon>Dreissenoidea</taxon>
        <taxon>Dreissenidae</taxon>
        <taxon>Dreissena</taxon>
    </lineage>
</organism>
<dbReference type="EMBL" id="JAIWYP010000013">
    <property type="protein sequence ID" value="KAH3718258.1"/>
    <property type="molecule type" value="Genomic_DNA"/>
</dbReference>
<keyword evidence="1" id="KW-1133">Transmembrane helix</keyword>
<evidence type="ECO:0000256" key="1">
    <source>
        <dbReference type="SAM" id="Phobius"/>
    </source>
</evidence>
<accession>A0A9D4C752</accession>
<evidence type="ECO:0000313" key="2">
    <source>
        <dbReference type="EMBL" id="KAH3718258.1"/>
    </source>
</evidence>
<comment type="caution">
    <text evidence="2">The sequence shown here is derived from an EMBL/GenBank/DDBJ whole genome shotgun (WGS) entry which is preliminary data.</text>
</comment>
<evidence type="ECO:0000313" key="3">
    <source>
        <dbReference type="Proteomes" id="UP000828390"/>
    </source>
</evidence>
<dbReference type="Proteomes" id="UP000828390">
    <property type="component" value="Unassembled WGS sequence"/>
</dbReference>
<reference evidence="2" key="2">
    <citation type="submission" date="2020-11" db="EMBL/GenBank/DDBJ databases">
        <authorList>
            <person name="McCartney M.A."/>
            <person name="Auch B."/>
            <person name="Kono T."/>
            <person name="Mallez S."/>
            <person name="Becker A."/>
            <person name="Gohl D.M."/>
            <person name="Silverstein K.A.T."/>
            <person name="Koren S."/>
            <person name="Bechman K.B."/>
            <person name="Herman A."/>
            <person name="Abrahante J.E."/>
            <person name="Garbe J."/>
        </authorList>
    </citation>
    <scope>NUCLEOTIDE SEQUENCE</scope>
    <source>
        <strain evidence="2">Duluth1</strain>
        <tissue evidence="2">Whole animal</tissue>
    </source>
</reference>
<keyword evidence="1" id="KW-0812">Transmembrane</keyword>